<sequence length="158" mass="16963">MKECIIYSTWIHDFGTLRKSAKNPRESALRIRLASSQNQGLSQFWFPLLLLGPPTGPVGGGHCSQFLGCETDSLAQRFQTSFETLIDVSGGGFPGAPVVTGREEDVRFGLDVSEERAGDMGVLGLTTSWTEDASASEGSEGMMRILISSTGGIELSMK</sequence>
<organism evidence="1 2">
    <name type="scientific">Sistotremastrum suecicum HHB10207 ss-3</name>
    <dbReference type="NCBI Taxonomy" id="1314776"/>
    <lineage>
        <taxon>Eukaryota</taxon>
        <taxon>Fungi</taxon>
        <taxon>Dikarya</taxon>
        <taxon>Basidiomycota</taxon>
        <taxon>Agaricomycotina</taxon>
        <taxon>Agaricomycetes</taxon>
        <taxon>Sistotremastrales</taxon>
        <taxon>Sistotremastraceae</taxon>
        <taxon>Sistotremastrum</taxon>
    </lineage>
</organism>
<gene>
    <name evidence="1" type="ORF">SISSUDRAFT_871070</name>
</gene>
<keyword evidence="2" id="KW-1185">Reference proteome</keyword>
<accession>A0A166CCI5</accession>
<reference evidence="1 2" key="1">
    <citation type="journal article" date="2016" name="Mol. Biol. Evol.">
        <title>Comparative Genomics of Early-Diverging Mushroom-Forming Fungi Provides Insights into the Origins of Lignocellulose Decay Capabilities.</title>
        <authorList>
            <person name="Nagy L.G."/>
            <person name="Riley R."/>
            <person name="Tritt A."/>
            <person name="Adam C."/>
            <person name="Daum C."/>
            <person name="Floudas D."/>
            <person name="Sun H."/>
            <person name="Yadav J.S."/>
            <person name="Pangilinan J."/>
            <person name="Larsson K.H."/>
            <person name="Matsuura K."/>
            <person name="Barry K."/>
            <person name="Labutti K."/>
            <person name="Kuo R."/>
            <person name="Ohm R.A."/>
            <person name="Bhattacharya S.S."/>
            <person name="Shirouzu T."/>
            <person name="Yoshinaga Y."/>
            <person name="Martin F.M."/>
            <person name="Grigoriev I.V."/>
            <person name="Hibbett D.S."/>
        </authorList>
    </citation>
    <scope>NUCLEOTIDE SEQUENCE [LARGE SCALE GENOMIC DNA]</scope>
    <source>
        <strain evidence="1 2">HHB10207 ss-3</strain>
    </source>
</reference>
<dbReference type="AlphaFoldDB" id="A0A166CCI5"/>
<evidence type="ECO:0000313" key="1">
    <source>
        <dbReference type="EMBL" id="KZT37307.1"/>
    </source>
</evidence>
<evidence type="ECO:0000313" key="2">
    <source>
        <dbReference type="Proteomes" id="UP000076798"/>
    </source>
</evidence>
<proteinExistence type="predicted"/>
<dbReference type="EMBL" id="KV428086">
    <property type="protein sequence ID" value="KZT37307.1"/>
    <property type="molecule type" value="Genomic_DNA"/>
</dbReference>
<name>A0A166CCI5_9AGAM</name>
<protein>
    <submittedName>
        <fullName evidence="1">Uncharacterized protein</fullName>
    </submittedName>
</protein>
<dbReference type="Proteomes" id="UP000076798">
    <property type="component" value="Unassembled WGS sequence"/>
</dbReference>